<dbReference type="EMBL" id="BJWL01000029">
    <property type="protein sequence ID" value="GFZ21976.1"/>
    <property type="molecule type" value="Genomic_DNA"/>
</dbReference>
<dbReference type="AlphaFoldDB" id="A0A7J0HFR4"/>
<sequence>MRGLVPPGKDPPPPLGGHSTGEASDQRIKRPERLQMSSVSTLMRCCCTMLTSPYPVQVRVPIFPLIAIAGRVLMVDGSLSQALFPFTTGMQQEFICSELPILHSYSLELLSAVIKGVRRDGMRRGGVEEVGGVGGGGCYLT</sequence>
<evidence type="ECO:0000256" key="1">
    <source>
        <dbReference type="SAM" id="MobiDB-lite"/>
    </source>
</evidence>
<organism evidence="2 3">
    <name type="scientific">Actinidia rufa</name>
    <dbReference type="NCBI Taxonomy" id="165716"/>
    <lineage>
        <taxon>Eukaryota</taxon>
        <taxon>Viridiplantae</taxon>
        <taxon>Streptophyta</taxon>
        <taxon>Embryophyta</taxon>
        <taxon>Tracheophyta</taxon>
        <taxon>Spermatophyta</taxon>
        <taxon>Magnoliopsida</taxon>
        <taxon>eudicotyledons</taxon>
        <taxon>Gunneridae</taxon>
        <taxon>Pentapetalae</taxon>
        <taxon>asterids</taxon>
        <taxon>Ericales</taxon>
        <taxon>Actinidiaceae</taxon>
        <taxon>Actinidia</taxon>
    </lineage>
</organism>
<name>A0A7J0HFR4_9ERIC</name>
<reference evidence="2 3" key="1">
    <citation type="submission" date="2019-07" db="EMBL/GenBank/DDBJ databases">
        <title>De Novo Assembly of kiwifruit Actinidia rufa.</title>
        <authorList>
            <person name="Sugita-Konishi S."/>
            <person name="Sato K."/>
            <person name="Mori E."/>
            <person name="Abe Y."/>
            <person name="Kisaki G."/>
            <person name="Hamano K."/>
            <person name="Suezawa K."/>
            <person name="Otani M."/>
            <person name="Fukuda T."/>
            <person name="Manabe T."/>
            <person name="Gomi K."/>
            <person name="Tabuchi M."/>
            <person name="Akimitsu K."/>
            <person name="Kataoka I."/>
        </authorList>
    </citation>
    <scope>NUCLEOTIDE SEQUENCE [LARGE SCALE GENOMIC DNA]</scope>
    <source>
        <strain evidence="3">cv. Fuchu</strain>
    </source>
</reference>
<dbReference type="PANTHER" id="PTHR34105:SF1">
    <property type="entry name" value="PROLINE-, GLUTAMIC ACID- AND LEUCINE-RICH PROTEIN 1"/>
    <property type="match status" value="1"/>
</dbReference>
<accession>A0A7J0HFR4</accession>
<dbReference type="GO" id="GO:0006364">
    <property type="term" value="P:rRNA processing"/>
    <property type="evidence" value="ECO:0007669"/>
    <property type="project" value="TreeGrafter"/>
</dbReference>
<feature type="region of interest" description="Disordered" evidence="1">
    <location>
        <begin position="1"/>
        <end position="29"/>
    </location>
</feature>
<evidence type="ECO:0000313" key="3">
    <source>
        <dbReference type="Proteomes" id="UP000585474"/>
    </source>
</evidence>
<keyword evidence="3" id="KW-1185">Reference proteome</keyword>
<dbReference type="Proteomes" id="UP000585474">
    <property type="component" value="Unassembled WGS sequence"/>
</dbReference>
<gene>
    <name evidence="2" type="ORF">Acr_29g0011380</name>
</gene>
<proteinExistence type="predicted"/>
<protein>
    <submittedName>
        <fullName evidence="2">Uncharacterized protein</fullName>
    </submittedName>
</protein>
<dbReference type="OrthoDB" id="20900at2759"/>
<evidence type="ECO:0000313" key="2">
    <source>
        <dbReference type="EMBL" id="GFZ21976.1"/>
    </source>
</evidence>
<dbReference type="GO" id="GO:0005634">
    <property type="term" value="C:nucleus"/>
    <property type="evidence" value="ECO:0007669"/>
    <property type="project" value="TreeGrafter"/>
</dbReference>
<comment type="caution">
    <text evidence="2">The sequence shown here is derived from an EMBL/GenBank/DDBJ whole genome shotgun (WGS) entry which is preliminary data.</text>
</comment>
<dbReference type="PANTHER" id="PTHR34105">
    <property type="entry name" value="PROLINE-, GLUTAMIC ACID- AND LEUCINE-RICH PROTEIN 1"/>
    <property type="match status" value="1"/>
</dbReference>